<keyword evidence="5 8" id="KW-0378">Hydrolase</keyword>
<dbReference type="EMBL" id="FNNF01000003">
    <property type="protein sequence ID" value="SDW07186.1"/>
    <property type="molecule type" value="Genomic_DNA"/>
</dbReference>
<dbReference type="CDD" id="cd12110">
    <property type="entry name" value="PHP_HisPPase_Hisj_like"/>
    <property type="match status" value="1"/>
</dbReference>
<dbReference type="GO" id="GO:0005737">
    <property type="term" value="C:cytoplasm"/>
    <property type="evidence" value="ECO:0007669"/>
    <property type="project" value="TreeGrafter"/>
</dbReference>
<accession>A0A1H2QJ65</accession>
<comment type="catalytic activity">
    <reaction evidence="7 8">
        <text>L-histidinol phosphate + H2O = L-histidinol + phosphate</text>
        <dbReference type="Rhea" id="RHEA:14465"/>
        <dbReference type="ChEBI" id="CHEBI:15377"/>
        <dbReference type="ChEBI" id="CHEBI:43474"/>
        <dbReference type="ChEBI" id="CHEBI:57699"/>
        <dbReference type="ChEBI" id="CHEBI:57980"/>
        <dbReference type="EC" id="3.1.3.15"/>
    </reaction>
</comment>
<feature type="domain" description="PHP" evidence="9">
    <location>
        <begin position="4"/>
        <end position="174"/>
    </location>
</feature>
<evidence type="ECO:0000313" key="10">
    <source>
        <dbReference type="EMBL" id="SDW07186.1"/>
    </source>
</evidence>
<evidence type="ECO:0000313" key="11">
    <source>
        <dbReference type="Proteomes" id="UP000182429"/>
    </source>
</evidence>
<dbReference type="Pfam" id="PF02811">
    <property type="entry name" value="PHP"/>
    <property type="match status" value="1"/>
</dbReference>
<dbReference type="PANTHER" id="PTHR21039:SF0">
    <property type="entry name" value="HISTIDINOL-PHOSPHATASE"/>
    <property type="match status" value="1"/>
</dbReference>
<gene>
    <name evidence="10" type="ORF">SAMN04487759_10338</name>
</gene>
<proteinExistence type="inferred from homology"/>
<dbReference type="Gene3D" id="3.20.20.140">
    <property type="entry name" value="Metal-dependent hydrolases"/>
    <property type="match status" value="1"/>
</dbReference>
<dbReference type="eggNOG" id="COG1387">
    <property type="taxonomic scope" value="Bacteria"/>
</dbReference>
<evidence type="ECO:0000256" key="6">
    <source>
        <dbReference type="ARBA" id="ARBA00023102"/>
    </source>
</evidence>
<reference evidence="10 11" key="1">
    <citation type="submission" date="2016-10" db="EMBL/GenBank/DDBJ databases">
        <authorList>
            <person name="de Groot N.N."/>
        </authorList>
    </citation>
    <scope>NUCLEOTIDE SEQUENCE [LARGE SCALE GENOMIC DNA]</scope>
    <source>
        <strain evidence="10 11">S3b</strain>
    </source>
</reference>
<dbReference type="GO" id="GO:0000105">
    <property type="term" value="P:L-histidine biosynthetic process"/>
    <property type="evidence" value="ECO:0007669"/>
    <property type="project" value="UniProtKB-UniRule"/>
</dbReference>
<evidence type="ECO:0000256" key="7">
    <source>
        <dbReference type="ARBA" id="ARBA00049158"/>
    </source>
</evidence>
<comment type="pathway">
    <text evidence="1 8">Amino-acid biosynthesis; L-histidine biosynthesis; L-histidine from 5-phospho-alpha-D-ribose 1-diphosphate: step 8/9.</text>
</comment>
<dbReference type="UniPathway" id="UPA00031">
    <property type="reaction ID" value="UER00013"/>
</dbReference>
<dbReference type="Proteomes" id="UP000182429">
    <property type="component" value="Unassembled WGS sequence"/>
</dbReference>
<dbReference type="GO" id="GO:0004401">
    <property type="term" value="F:histidinol-phosphatase activity"/>
    <property type="evidence" value="ECO:0007669"/>
    <property type="project" value="UniProtKB-UniRule"/>
</dbReference>
<evidence type="ECO:0000256" key="5">
    <source>
        <dbReference type="ARBA" id="ARBA00022801"/>
    </source>
</evidence>
<dbReference type="NCBIfam" id="TIGR01856">
    <property type="entry name" value="hisJ_fam"/>
    <property type="match status" value="1"/>
</dbReference>
<evidence type="ECO:0000256" key="8">
    <source>
        <dbReference type="RuleBase" id="RU366003"/>
    </source>
</evidence>
<dbReference type="PANTHER" id="PTHR21039">
    <property type="entry name" value="HISTIDINOL PHOSPHATASE-RELATED"/>
    <property type="match status" value="1"/>
</dbReference>
<dbReference type="SUPFAM" id="SSF89550">
    <property type="entry name" value="PHP domain-like"/>
    <property type="match status" value="1"/>
</dbReference>
<evidence type="ECO:0000256" key="2">
    <source>
        <dbReference type="ARBA" id="ARBA00009152"/>
    </source>
</evidence>
<dbReference type="STRING" id="1630.SAMN05216514_101247"/>
<evidence type="ECO:0000256" key="3">
    <source>
        <dbReference type="ARBA" id="ARBA00013085"/>
    </source>
</evidence>
<dbReference type="EC" id="3.1.3.15" evidence="3 8"/>
<evidence type="ECO:0000256" key="4">
    <source>
        <dbReference type="ARBA" id="ARBA00022605"/>
    </source>
</evidence>
<protein>
    <recommendedName>
        <fullName evidence="3 8">Histidinol-phosphatase</fullName>
        <shortName evidence="8">HolPase</shortName>
        <ecNumber evidence="3 8">3.1.3.15</ecNumber>
    </recommendedName>
</protein>
<sequence length="253" mass="29811">MKNYHTHTYRCKHAIGKEEDYIKNAIKAGYTELGFSDHAPWHYESSFHPTMRMEEDEIEGYVQTIRALKEKYEDQISIKIGFECEYFEDKMDWMRDIIKKYGLDYLILGNHYDESDEYGEYYGFPEKDLETVKKYVSQVIKGMETGLFSYVAHPDVIAYDQKDPRHLAEMEKICIKAKELDIPLEFNLLGFKTGRDYPSVPFFALCKKHNNRIIIGTDAHEPSALDDNRTYDEACYVINKLGLEKTEEIRFLK</sequence>
<keyword evidence="4 8" id="KW-0028">Amino-acid biosynthesis</keyword>
<dbReference type="InterPro" id="IPR010140">
    <property type="entry name" value="Histidinol_P_phosphatase_HisJ"/>
</dbReference>
<evidence type="ECO:0000259" key="9">
    <source>
        <dbReference type="Pfam" id="PF02811"/>
    </source>
</evidence>
<name>A0A1H2QJ65_9FIRM</name>
<dbReference type="OrthoDB" id="9775255at2"/>
<dbReference type="RefSeq" id="WP_074685534.1">
    <property type="nucleotide sequence ID" value="NZ_FNNF01000003.1"/>
</dbReference>
<organism evidence="10 11">
    <name type="scientific">Kandleria vitulina</name>
    <dbReference type="NCBI Taxonomy" id="1630"/>
    <lineage>
        <taxon>Bacteria</taxon>
        <taxon>Bacillati</taxon>
        <taxon>Bacillota</taxon>
        <taxon>Erysipelotrichia</taxon>
        <taxon>Erysipelotrichales</taxon>
        <taxon>Coprobacillaceae</taxon>
        <taxon>Kandleria</taxon>
    </lineage>
</organism>
<keyword evidence="6 8" id="KW-0368">Histidine biosynthesis</keyword>
<comment type="similarity">
    <text evidence="2 8">Belongs to the PHP hydrolase family. HisK subfamily.</text>
</comment>
<dbReference type="InterPro" id="IPR016195">
    <property type="entry name" value="Pol/histidinol_Pase-like"/>
</dbReference>
<dbReference type="AlphaFoldDB" id="A0A1H2QJ65"/>
<evidence type="ECO:0000256" key="1">
    <source>
        <dbReference type="ARBA" id="ARBA00004970"/>
    </source>
</evidence>
<dbReference type="InterPro" id="IPR004013">
    <property type="entry name" value="PHP_dom"/>
</dbReference>